<evidence type="ECO:0000313" key="2">
    <source>
        <dbReference type="EMBL" id="KKN71371.1"/>
    </source>
</evidence>
<keyword evidence="1" id="KW-1133">Transmembrane helix</keyword>
<evidence type="ECO:0008006" key="3">
    <source>
        <dbReference type="Google" id="ProtNLM"/>
    </source>
</evidence>
<reference evidence="2" key="1">
    <citation type="journal article" date="2015" name="Nature">
        <title>Complex archaea that bridge the gap between prokaryotes and eukaryotes.</title>
        <authorList>
            <person name="Spang A."/>
            <person name="Saw J.H."/>
            <person name="Jorgensen S.L."/>
            <person name="Zaremba-Niedzwiedzka K."/>
            <person name="Martijn J."/>
            <person name="Lind A.E."/>
            <person name="van Eijk R."/>
            <person name="Schleper C."/>
            <person name="Guy L."/>
            <person name="Ettema T.J."/>
        </authorList>
    </citation>
    <scope>NUCLEOTIDE SEQUENCE</scope>
</reference>
<organism evidence="2">
    <name type="scientific">marine sediment metagenome</name>
    <dbReference type="NCBI Taxonomy" id="412755"/>
    <lineage>
        <taxon>unclassified sequences</taxon>
        <taxon>metagenomes</taxon>
        <taxon>ecological metagenomes</taxon>
    </lineage>
</organism>
<name>A0A0F9VCT5_9ZZZZ</name>
<dbReference type="EMBL" id="LAZR01000384">
    <property type="protein sequence ID" value="KKN71371.1"/>
    <property type="molecule type" value="Genomic_DNA"/>
</dbReference>
<evidence type="ECO:0000256" key="1">
    <source>
        <dbReference type="SAM" id="Phobius"/>
    </source>
</evidence>
<sequence length="84" mass="9139">METLDIKLTTEMLTLVPIVAVLMQLLKNTEIFKKVKQYLPFISIVIAYALATVTNIPDPIMPSIIIGLTASGSYSAVKGISSKQ</sequence>
<gene>
    <name evidence="2" type="ORF">LCGC14_0420930</name>
</gene>
<keyword evidence="1" id="KW-0472">Membrane</keyword>
<accession>A0A0F9VCT5</accession>
<comment type="caution">
    <text evidence="2">The sequence shown here is derived from an EMBL/GenBank/DDBJ whole genome shotgun (WGS) entry which is preliminary data.</text>
</comment>
<feature type="transmembrane region" description="Helical" evidence="1">
    <location>
        <begin position="38"/>
        <end position="54"/>
    </location>
</feature>
<proteinExistence type="predicted"/>
<keyword evidence="1" id="KW-0812">Transmembrane</keyword>
<dbReference type="AlphaFoldDB" id="A0A0F9VCT5"/>
<feature type="transmembrane region" description="Helical" evidence="1">
    <location>
        <begin position="60"/>
        <end position="77"/>
    </location>
</feature>
<protein>
    <recommendedName>
        <fullName evidence="3">Holin</fullName>
    </recommendedName>
</protein>